<dbReference type="PANTHER" id="PTHR42894">
    <property type="entry name" value="N-(5'-PHOSPHORIBOSYL)ANTHRANILATE ISOMERASE"/>
    <property type="match status" value="1"/>
</dbReference>
<dbReference type="SUPFAM" id="SSF51366">
    <property type="entry name" value="Ribulose-phoshate binding barrel"/>
    <property type="match status" value="1"/>
</dbReference>
<dbReference type="InterPro" id="IPR013785">
    <property type="entry name" value="Aldolase_TIM"/>
</dbReference>
<dbReference type="AlphaFoldDB" id="A0A841LBM7"/>
<dbReference type="Pfam" id="PF00697">
    <property type="entry name" value="PRAI"/>
    <property type="match status" value="1"/>
</dbReference>
<protein>
    <recommendedName>
        <fullName evidence="4 9">N-(5'-phosphoribosyl)anthranilate isomerase</fullName>
        <shortName evidence="9">PRAI</shortName>
        <ecNumber evidence="3 9">5.3.1.24</ecNumber>
    </recommendedName>
</protein>
<reference evidence="11 12" key="1">
    <citation type="submission" date="2020-08" db="EMBL/GenBank/DDBJ databases">
        <title>Genomic Encyclopedia of Type Strains, Phase IV (KMG-IV): sequencing the most valuable type-strain genomes for metagenomic binning, comparative biology and taxonomic classification.</title>
        <authorList>
            <person name="Goeker M."/>
        </authorList>
    </citation>
    <scope>NUCLEOTIDE SEQUENCE [LARGE SCALE GENOMIC DNA]</scope>
    <source>
        <strain evidence="11 12">DSM 102189</strain>
    </source>
</reference>
<evidence type="ECO:0000256" key="8">
    <source>
        <dbReference type="ARBA" id="ARBA00023235"/>
    </source>
</evidence>
<evidence type="ECO:0000313" key="12">
    <source>
        <dbReference type="Proteomes" id="UP000538147"/>
    </source>
</evidence>
<accession>A0A841LBM7</accession>
<dbReference type="GO" id="GO:0000162">
    <property type="term" value="P:L-tryptophan biosynthetic process"/>
    <property type="evidence" value="ECO:0007669"/>
    <property type="project" value="UniProtKB-UniRule"/>
</dbReference>
<organism evidence="11 12">
    <name type="scientific">Polymorphobacter multimanifer</name>
    <dbReference type="NCBI Taxonomy" id="1070431"/>
    <lineage>
        <taxon>Bacteria</taxon>
        <taxon>Pseudomonadati</taxon>
        <taxon>Pseudomonadota</taxon>
        <taxon>Alphaproteobacteria</taxon>
        <taxon>Sphingomonadales</taxon>
        <taxon>Sphingosinicellaceae</taxon>
        <taxon>Polymorphobacter</taxon>
    </lineage>
</organism>
<dbReference type="GO" id="GO:0004640">
    <property type="term" value="F:phosphoribosylanthranilate isomerase activity"/>
    <property type="evidence" value="ECO:0007669"/>
    <property type="project" value="UniProtKB-UniRule"/>
</dbReference>
<comment type="catalytic activity">
    <reaction evidence="1 9">
        <text>N-(5-phospho-beta-D-ribosyl)anthranilate = 1-(2-carboxyphenylamino)-1-deoxy-D-ribulose 5-phosphate</text>
        <dbReference type="Rhea" id="RHEA:21540"/>
        <dbReference type="ChEBI" id="CHEBI:18277"/>
        <dbReference type="ChEBI" id="CHEBI:58613"/>
        <dbReference type="EC" id="5.3.1.24"/>
    </reaction>
</comment>
<evidence type="ECO:0000256" key="5">
    <source>
        <dbReference type="ARBA" id="ARBA00022605"/>
    </source>
</evidence>
<dbReference type="Gene3D" id="3.20.20.70">
    <property type="entry name" value="Aldolase class I"/>
    <property type="match status" value="1"/>
</dbReference>
<name>A0A841LBM7_9SPHN</name>
<feature type="domain" description="N-(5'phosphoribosyl) anthranilate isomerase (PRAI)" evidence="10">
    <location>
        <begin position="6"/>
        <end position="212"/>
    </location>
</feature>
<keyword evidence="6 9" id="KW-0822">Tryptophan biosynthesis</keyword>
<gene>
    <name evidence="9" type="primary">trpF</name>
    <name evidence="11" type="ORF">FHS79_000562</name>
</gene>
<evidence type="ECO:0000256" key="9">
    <source>
        <dbReference type="HAMAP-Rule" id="MF_00135"/>
    </source>
</evidence>
<evidence type="ECO:0000256" key="2">
    <source>
        <dbReference type="ARBA" id="ARBA00004664"/>
    </source>
</evidence>
<evidence type="ECO:0000256" key="7">
    <source>
        <dbReference type="ARBA" id="ARBA00023141"/>
    </source>
</evidence>
<comment type="pathway">
    <text evidence="2 9">Amino-acid biosynthesis; L-tryptophan biosynthesis; L-tryptophan from chorismate: step 3/5.</text>
</comment>
<comment type="similarity">
    <text evidence="9">Belongs to the TrpF family.</text>
</comment>
<keyword evidence="5 9" id="KW-0028">Amino-acid biosynthesis</keyword>
<dbReference type="RefSeq" id="WP_184195037.1">
    <property type="nucleotide sequence ID" value="NZ_BMOX01000002.1"/>
</dbReference>
<evidence type="ECO:0000259" key="10">
    <source>
        <dbReference type="Pfam" id="PF00697"/>
    </source>
</evidence>
<dbReference type="HAMAP" id="MF_00135">
    <property type="entry name" value="PRAI"/>
    <property type="match status" value="1"/>
</dbReference>
<evidence type="ECO:0000313" key="11">
    <source>
        <dbReference type="EMBL" id="MBB6226408.1"/>
    </source>
</evidence>
<dbReference type="UniPathway" id="UPA00035">
    <property type="reaction ID" value="UER00042"/>
</dbReference>
<dbReference type="PANTHER" id="PTHR42894:SF1">
    <property type="entry name" value="N-(5'-PHOSPHORIBOSYL)ANTHRANILATE ISOMERASE"/>
    <property type="match status" value="1"/>
</dbReference>
<dbReference type="InterPro" id="IPR011060">
    <property type="entry name" value="RibuloseP-bd_barrel"/>
</dbReference>
<evidence type="ECO:0000256" key="6">
    <source>
        <dbReference type="ARBA" id="ARBA00022822"/>
    </source>
</evidence>
<dbReference type="InterPro" id="IPR001240">
    <property type="entry name" value="PRAI_dom"/>
</dbReference>
<dbReference type="InterPro" id="IPR044643">
    <property type="entry name" value="TrpF_fam"/>
</dbReference>
<sequence length="221" mass="22912">MRTRIKICCIASPEEAELAIAAGADALGLVAAMPSGPGPISDDMIARVAAQVPPPVATFLLTNETSAEAIADHVRRTGPTAVQVVNHIAPLEAARLAKLVPATRRVQVIHVEDAGALDLIDAYAPHVHAFLLDSGRPGLAVPELGGTGRVHDWDVSASFVVRSKRPVFLAGGLNAGNVGDAIAKVRPYGLDLCSALRTNGALDAGKLQAFIDAVARADMAR</sequence>
<evidence type="ECO:0000256" key="3">
    <source>
        <dbReference type="ARBA" id="ARBA00012572"/>
    </source>
</evidence>
<comment type="caution">
    <text evidence="11">The sequence shown here is derived from an EMBL/GenBank/DDBJ whole genome shotgun (WGS) entry which is preliminary data.</text>
</comment>
<dbReference type="CDD" id="cd00405">
    <property type="entry name" value="PRAI"/>
    <property type="match status" value="1"/>
</dbReference>
<dbReference type="EMBL" id="JACIIV010000003">
    <property type="protein sequence ID" value="MBB6226408.1"/>
    <property type="molecule type" value="Genomic_DNA"/>
</dbReference>
<keyword evidence="8 9" id="KW-0413">Isomerase</keyword>
<proteinExistence type="inferred from homology"/>
<keyword evidence="12" id="KW-1185">Reference proteome</keyword>
<keyword evidence="7 9" id="KW-0057">Aromatic amino acid biosynthesis</keyword>
<dbReference type="EC" id="5.3.1.24" evidence="3 9"/>
<evidence type="ECO:0000256" key="1">
    <source>
        <dbReference type="ARBA" id="ARBA00001164"/>
    </source>
</evidence>
<dbReference type="Proteomes" id="UP000538147">
    <property type="component" value="Unassembled WGS sequence"/>
</dbReference>
<evidence type="ECO:0000256" key="4">
    <source>
        <dbReference type="ARBA" id="ARBA00022272"/>
    </source>
</evidence>